<dbReference type="VEuPathDB" id="VectorBase:ADIR014956"/>
<reference evidence="1" key="2">
    <citation type="submission" date="2020-05" db="UniProtKB">
        <authorList>
            <consortium name="EnsemblMetazoa"/>
        </authorList>
    </citation>
    <scope>IDENTIFICATION</scope>
    <source>
        <strain evidence="1">WRAIR2</strain>
    </source>
</reference>
<evidence type="ECO:0000313" key="1">
    <source>
        <dbReference type="EnsemblMetazoa" id="ADIR014956-PA"/>
    </source>
</evidence>
<dbReference type="EnsemblMetazoa" id="ADIR014956-RA">
    <property type="protein sequence ID" value="ADIR014956-PA"/>
    <property type="gene ID" value="ADIR014956"/>
</dbReference>
<name>A0A182NYR3_9DIPT</name>
<protein>
    <submittedName>
        <fullName evidence="1">Uncharacterized protein</fullName>
    </submittedName>
</protein>
<sequence>IYFVCFFVYRSSDWQRLDIFFAHYFHDWRNIAICVVLLGCHAVL</sequence>
<dbReference type="Proteomes" id="UP000075884">
    <property type="component" value="Unassembled WGS sequence"/>
</dbReference>
<organism evidence="1 2">
    <name type="scientific">Anopheles dirus</name>
    <dbReference type="NCBI Taxonomy" id="7168"/>
    <lineage>
        <taxon>Eukaryota</taxon>
        <taxon>Metazoa</taxon>
        <taxon>Ecdysozoa</taxon>
        <taxon>Arthropoda</taxon>
        <taxon>Hexapoda</taxon>
        <taxon>Insecta</taxon>
        <taxon>Pterygota</taxon>
        <taxon>Neoptera</taxon>
        <taxon>Endopterygota</taxon>
        <taxon>Diptera</taxon>
        <taxon>Nematocera</taxon>
        <taxon>Culicoidea</taxon>
        <taxon>Culicidae</taxon>
        <taxon>Anophelinae</taxon>
        <taxon>Anopheles</taxon>
    </lineage>
</organism>
<dbReference type="AlphaFoldDB" id="A0A182NYR3"/>
<keyword evidence="2" id="KW-1185">Reference proteome</keyword>
<evidence type="ECO:0000313" key="2">
    <source>
        <dbReference type="Proteomes" id="UP000075884"/>
    </source>
</evidence>
<accession>A0A182NYR3</accession>
<proteinExistence type="predicted"/>
<reference evidence="2" key="1">
    <citation type="submission" date="2013-03" db="EMBL/GenBank/DDBJ databases">
        <title>The Genome Sequence of Anopheles dirus WRAIR2.</title>
        <authorList>
            <consortium name="The Broad Institute Genomics Platform"/>
            <person name="Neafsey D.E."/>
            <person name="Walton C."/>
            <person name="Walker B."/>
            <person name="Young S.K."/>
            <person name="Zeng Q."/>
            <person name="Gargeya S."/>
            <person name="Fitzgerald M."/>
            <person name="Haas B."/>
            <person name="Abouelleil A."/>
            <person name="Allen A.W."/>
            <person name="Alvarado L."/>
            <person name="Arachchi H.M."/>
            <person name="Berlin A.M."/>
            <person name="Chapman S.B."/>
            <person name="Gainer-Dewar J."/>
            <person name="Goldberg J."/>
            <person name="Griggs A."/>
            <person name="Gujja S."/>
            <person name="Hansen M."/>
            <person name="Howarth C."/>
            <person name="Imamovic A."/>
            <person name="Ireland A."/>
            <person name="Larimer J."/>
            <person name="McCowan C."/>
            <person name="Murphy C."/>
            <person name="Pearson M."/>
            <person name="Poon T.W."/>
            <person name="Priest M."/>
            <person name="Roberts A."/>
            <person name="Saif S."/>
            <person name="Shea T."/>
            <person name="Sisk P."/>
            <person name="Sykes S."/>
            <person name="Wortman J."/>
            <person name="Nusbaum C."/>
            <person name="Birren B."/>
        </authorList>
    </citation>
    <scope>NUCLEOTIDE SEQUENCE [LARGE SCALE GENOMIC DNA]</scope>
    <source>
        <strain evidence="2">WRAIR2</strain>
    </source>
</reference>